<reference evidence="6" key="1">
    <citation type="submission" date="2019-08" db="EMBL/GenBank/DDBJ databases">
        <authorList>
            <person name="Kucharzyk K."/>
            <person name="Murdoch R.W."/>
            <person name="Higgins S."/>
            <person name="Loffler F."/>
        </authorList>
    </citation>
    <scope>NUCLEOTIDE SEQUENCE</scope>
</reference>
<comment type="caution">
    <text evidence="6">The sequence shown here is derived from an EMBL/GenBank/DDBJ whole genome shotgun (WGS) entry which is preliminary data.</text>
</comment>
<dbReference type="SUPFAM" id="SSF53850">
    <property type="entry name" value="Periplasmic binding protein-like II"/>
    <property type="match status" value="1"/>
</dbReference>
<sequence length="325" mass="36750">MTAKGWESVTLQVLRYVIEVAACASISEAAKALFISQSTLSTAIKQLEEELGIILFRRNNRGIALSPEGEDFLQFARQIVEQANYLENRYQQKKSSDMLFSVSTQRLPFSVRAFVKLMETIGLEPFDIAIRECPTYEVIHDVEAGRSEIGVLAVQHRYLEIFRKLLHSGGISQHKIHTLSPYVFVRKSHPLAQKNSLSIEELKEYPFITFDQGKNSGSHFTEEIVFYSQLDKIVHVSDRCTKIALVRATDAFSIGPDLVNSNGDKMHAGQQEVCAIPLASQSEQLDILWIEKTSRPLTTTAELYVRLLADQVQHYFAAMPDKPDR</sequence>
<dbReference type="Gene3D" id="3.40.190.290">
    <property type="match status" value="1"/>
</dbReference>
<evidence type="ECO:0000256" key="1">
    <source>
        <dbReference type="ARBA" id="ARBA00009437"/>
    </source>
</evidence>
<keyword evidence="4" id="KW-0804">Transcription</keyword>
<dbReference type="InterPro" id="IPR005119">
    <property type="entry name" value="LysR_subst-bd"/>
</dbReference>
<dbReference type="GO" id="GO:0003677">
    <property type="term" value="F:DNA binding"/>
    <property type="evidence" value="ECO:0007669"/>
    <property type="project" value="UniProtKB-KW"/>
</dbReference>
<proteinExistence type="inferred from homology"/>
<name>A0A644UNV8_9ZZZZ</name>
<dbReference type="Pfam" id="PF00126">
    <property type="entry name" value="HTH_1"/>
    <property type="match status" value="1"/>
</dbReference>
<organism evidence="6">
    <name type="scientific">bioreactor metagenome</name>
    <dbReference type="NCBI Taxonomy" id="1076179"/>
    <lineage>
        <taxon>unclassified sequences</taxon>
        <taxon>metagenomes</taxon>
        <taxon>ecological metagenomes</taxon>
    </lineage>
</organism>
<evidence type="ECO:0000256" key="3">
    <source>
        <dbReference type="ARBA" id="ARBA00023125"/>
    </source>
</evidence>
<dbReference type="EMBL" id="VSSQ01000136">
    <property type="protein sequence ID" value="MPL80373.1"/>
    <property type="molecule type" value="Genomic_DNA"/>
</dbReference>
<evidence type="ECO:0000256" key="4">
    <source>
        <dbReference type="ARBA" id="ARBA00023163"/>
    </source>
</evidence>
<dbReference type="Pfam" id="PF03466">
    <property type="entry name" value="LysR_substrate"/>
    <property type="match status" value="1"/>
</dbReference>
<keyword evidence="2" id="KW-0805">Transcription regulation</keyword>
<evidence type="ECO:0000256" key="2">
    <source>
        <dbReference type="ARBA" id="ARBA00023015"/>
    </source>
</evidence>
<dbReference type="InterPro" id="IPR000847">
    <property type="entry name" value="LysR_HTH_N"/>
</dbReference>
<dbReference type="GO" id="GO:0003700">
    <property type="term" value="F:DNA-binding transcription factor activity"/>
    <property type="evidence" value="ECO:0007669"/>
    <property type="project" value="InterPro"/>
</dbReference>
<dbReference type="PRINTS" id="PR00039">
    <property type="entry name" value="HTHLYSR"/>
</dbReference>
<dbReference type="InterPro" id="IPR036390">
    <property type="entry name" value="WH_DNA-bd_sf"/>
</dbReference>
<dbReference type="InterPro" id="IPR036388">
    <property type="entry name" value="WH-like_DNA-bd_sf"/>
</dbReference>
<dbReference type="AlphaFoldDB" id="A0A644UNV8"/>
<dbReference type="PROSITE" id="PS50931">
    <property type="entry name" value="HTH_LYSR"/>
    <property type="match status" value="1"/>
</dbReference>
<dbReference type="GO" id="GO:0032993">
    <property type="term" value="C:protein-DNA complex"/>
    <property type="evidence" value="ECO:0007669"/>
    <property type="project" value="TreeGrafter"/>
</dbReference>
<protein>
    <submittedName>
        <fullName evidence="6">HTH-type transcriptional regulator HdfR</fullName>
    </submittedName>
</protein>
<evidence type="ECO:0000313" key="6">
    <source>
        <dbReference type="EMBL" id="MPL80373.1"/>
    </source>
</evidence>
<dbReference type="CDD" id="cd05466">
    <property type="entry name" value="PBP2_LTTR_substrate"/>
    <property type="match status" value="1"/>
</dbReference>
<dbReference type="PANTHER" id="PTHR30346">
    <property type="entry name" value="TRANSCRIPTIONAL DUAL REGULATOR HCAR-RELATED"/>
    <property type="match status" value="1"/>
</dbReference>
<comment type="similarity">
    <text evidence="1">Belongs to the LysR transcriptional regulatory family.</text>
</comment>
<evidence type="ECO:0000259" key="5">
    <source>
        <dbReference type="PROSITE" id="PS50931"/>
    </source>
</evidence>
<feature type="domain" description="HTH lysR-type" evidence="5">
    <location>
        <begin position="9"/>
        <end position="66"/>
    </location>
</feature>
<keyword evidence="3" id="KW-0238">DNA-binding</keyword>
<gene>
    <name evidence="6" type="primary">hdfR_11</name>
    <name evidence="6" type="ORF">SDC9_26272</name>
</gene>
<accession>A0A644UNV8</accession>
<dbReference type="FunFam" id="1.10.10.10:FF:000001">
    <property type="entry name" value="LysR family transcriptional regulator"/>
    <property type="match status" value="1"/>
</dbReference>
<dbReference type="PANTHER" id="PTHR30346:SF0">
    <property type="entry name" value="HCA OPERON TRANSCRIPTIONAL ACTIVATOR HCAR"/>
    <property type="match status" value="1"/>
</dbReference>
<dbReference type="SUPFAM" id="SSF46785">
    <property type="entry name" value="Winged helix' DNA-binding domain"/>
    <property type="match status" value="1"/>
</dbReference>
<dbReference type="Gene3D" id="1.10.10.10">
    <property type="entry name" value="Winged helix-like DNA-binding domain superfamily/Winged helix DNA-binding domain"/>
    <property type="match status" value="1"/>
</dbReference>